<dbReference type="Gene3D" id="3.80.10.10">
    <property type="entry name" value="Ribonuclease Inhibitor"/>
    <property type="match status" value="2"/>
</dbReference>
<dbReference type="Gene3D" id="2.60.40.1120">
    <property type="entry name" value="Carboxypeptidase-like, regulatory domain"/>
    <property type="match status" value="1"/>
</dbReference>
<dbReference type="PANTHER" id="PTHR46652:SF3">
    <property type="entry name" value="LEUCINE-RICH REPEAT-CONTAINING PROTEIN 9"/>
    <property type="match status" value="1"/>
</dbReference>
<dbReference type="Proteomes" id="UP000063991">
    <property type="component" value="Chromosome"/>
</dbReference>
<feature type="compositionally biased region" description="Acidic residues" evidence="3">
    <location>
        <begin position="1121"/>
        <end position="1144"/>
    </location>
</feature>
<proteinExistence type="predicted"/>
<sequence length="1569" mass="173543">MKSRKFKGAIAVSALSLGSSLSAVYAADLSGHINFDDISYANATVIFIKDGNQIANVTTDESGRYAIEDIEPGRYRVRVRSSDFNTAQSFADVTEGSNVHNVWLFSEVDMPSIEYFEVTGKISDLNGRTYPETEVRFYSNDGFGQITVYTDQDGQYTVSLPEGSHSVSYSFYADIDTNGDGSNDQYASLSVYNDQVDIQQASVEDFLFPVKEVEIKPTYKGNAVNANSRISMNLSFEDSDGDFVNAYVYSYAYNADETNILAPAGQQIEGAVRPNGDSSLFDTLFSGLETTSDESLDRFSVELIDKGYLVDVTIVDADGTPLLGACASIHNDDYVISKFRCAEENSNIAEFKVPADQYSFSADNNERSWITNEDVNNFYYFDNLASLDLSANPEEITATSFELSLPVYKQRGRVVDADGNRIENANISINENYHFDWNGRTIYASINHGGEKTNTNGIFEIYVPVDLPQVYVAPTAESGLGGKYEAYSSNRKGKLFNIVLSDEGDGGPDEPEPGEGITVSGIIQNLEGQPLGLKAILYDEDYNIVSEATANERGEYSLLAPSEGIYRVEVQYKENWSPGSYFGRSYLTHRTNKFSVVENLEKNITVPVLEASFKAMDSGGNPIAGIPLTVQGNPARYLTGVEYMYVNHAGVTGASGNATITAPIFIDFLTKVDGTIPGYFESQVSQKITSNIHTDIIYLGSFELQDRDRDGVPDFYEDRFGNRLPTDDSDNDGLSFLQEYEAMSSPYTNDTDKDGILDVDDANSQMFIGLGNINTTKDSDGDGWPDVAEILYGLDPNDTNIYPVFLSELSLDNESLQACLIDSMDEWRNTGAEFAHDIKHLRCYDVQLESLAEISLFANLERLDIGRSSADIDNFSELVRLRSLKSLNMGNLVPKSFDFLAALEQLEQLDIKLEGYSGSFEVFEGLTNLTSFSLNLYDYGGDISWLSGMSQLRALYLNGGTNIGNIDFLLSLVKLETLSLYSFQNIASEMSKLAALTSLERLYMDNTAVEDMEWITSLINLRDLSFSGQEGLDFSPLRLLTELRYLVISNSGLTDIEFLRDMSLEYLYLNGNNISDISVFESLTQLRYLSLWGNEELTCLEGSNWELTYEQLVSLCPFAEQDSDGDGIPDSTDSDDDNDGILDENDSRPLVYDASIINVIHLPHATDKDFYTLGIVKQVSLQGDIQVDIYDSAMSTKLTELSWPRTYANAEVIAFEDINGNGFQEVGLFGFIENELDDGTVEQKPQLYVIDSSTAKRVNVYNWPANWTDMSLVKLDDLNGDGVADFGLQGLFFDGDRPQLLVKDAVSGDNIARYAYPKIQEAPMYHQLSDMNGDGIGEVGLFGRLSKNNKIQIKVTSGSDDKDKMPAYNFADNWENISWHKLHDIDFDGVIDFGLFGKNRDDGRWQLFTKSGTTRVGSLGIYAWPADLTDVELVSVSDMNFDGVPEVGVFGLRTSSDRYQLIIKDGSDRSSVLMSMGWPTNNTFVSLHVMGDMNADGIPEVGMVSRRNNESYFISIKDGSGGNYGNVELGDDWSGEPRILVVPGNGDSLEPSAIAFGNRASGNESIIVL</sequence>
<dbReference type="Pfam" id="PF12799">
    <property type="entry name" value="LRR_4"/>
    <property type="match status" value="1"/>
</dbReference>
<dbReference type="PROSITE" id="PS51450">
    <property type="entry name" value="LRR"/>
    <property type="match status" value="1"/>
</dbReference>
<dbReference type="EMBL" id="CP014323">
    <property type="protein sequence ID" value="AMJ99780.1"/>
    <property type="molecule type" value="Genomic_DNA"/>
</dbReference>
<dbReference type="SUPFAM" id="SSF52058">
    <property type="entry name" value="L domain-like"/>
    <property type="match status" value="1"/>
</dbReference>
<evidence type="ECO:0000256" key="4">
    <source>
        <dbReference type="SAM" id="SignalP"/>
    </source>
</evidence>
<dbReference type="RefSeq" id="WP_061095964.1">
    <property type="nucleotide sequence ID" value="NZ_CP014323.1"/>
</dbReference>
<dbReference type="SUPFAM" id="SSF69318">
    <property type="entry name" value="Integrin alpha N-terminal domain"/>
    <property type="match status" value="1"/>
</dbReference>
<name>A0A126Q445_ALTMA</name>
<evidence type="ECO:0000256" key="3">
    <source>
        <dbReference type="SAM" id="MobiDB-lite"/>
    </source>
</evidence>
<dbReference type="GO" id="GO:0005509">
    <property type="term" value="F:calcium ion binding"/>
    <property type="evidence" value="ECO:0007669"/>
    <property type="project" value="InterPro"/>
</dbReference>
<dbReference type="InterPro" id="IPR001611">
    <property type="entry name" value="Leu-rich_rpt"/>
</dbReference>
<dbReference type="Pfam" id="PF13620">
    <property type="entry name" value="CarboxypepD_reg"/>
    <property type="match status" value="1"/>
</dbReference>
<dbReference type="InterPro" id="IPR050836">
    <property type="entry name" value="SDS22/Internalin_LRR"/>
</dbReference>
<accession>A0A126Q445</accession>
<dbReference type="InterPro" id="IPR028994">
    <property type="entry name" value="Integrin_alpha_N"/>
</dbReference>
<organism evidence="5 6">
    <name type="scientific">Alteromonas macleodii</name>
    <name type="common">Pseudoalteromonas macleodii</name>
    <dbReference type="NCBI Taxonomy" id="28108"/>
    <lineage>
        <taxon>Bacteria</taxon>
        <taxon>Pseudomonadati</taxon>
        <taxon>Pseudomonadota</taxon>
        <taxon>Gammaproteobacteria</taxon>
        <taxon>Alteromonadales</taxon>
        <taxon>Alteromonadaceae</taxon>
        <taxon>Alteromonas/Salinimonas group</taxon>
        <taxon>Alteromonas</taxon>
    </lineage>
</organism>
<dbReference type="OrthoDB" id="9785394at2"/>
<dbReference type="Gene3D" id="4.10.1080.10">
    <property type="entry name" value="TSP type-3 repeat"/>
    <property type="match status" value="2"/>
</dbReference>
<evidence type="ECO:0000313" key="6">
    <source>
        <dbReference type="Proteomes" id="UP000063991"/>
    </source>
</evidence>
<feature type="signal peptide" evidence="4">
    <location>
        <begin position="1"/>
        <end position="26"/>
    </location>
</feature>
<dbReference type="PANTHER" id="PTHR46652">
    <property type="entry name" value="LEUCINE-RICH REPEAT AND IQ DOMAIN-CONTAINING PROTEIN 1-RELATED"/>
    <property type="match status" value="1"/>
</dbReference>
<feature type="chain" id="PRO_5007272659" evidence="4">
    <location>
        <begin position="27"/>
        <end position="1569"/>
    </location>
</feature>
<evidence type="ECO:0000256" key="2">
    <source>
        <dbReference type="ARBA" id="ARBA00022737"/>
    </source>
</evidence>
<keyword evidence="1" id="KW-0433">Leucine-rich repeat</keyword>
<dbReference type="InterPro" id="IPR008969">
    <property type="entry name" value="CarboxyPept-like_regulatory"/>
</dbReference>
<reference evidence="5 6" key="1">
    <citation type="submission" date="2015-12" db="EMBL/GenBank/DDBJ databases">
        <authorList>
            <person name="Shamseldin A."/>
            <person name="Moawad H."/>
            <person name="Abd El-Rahim W.M."/>
            <person name="Sadowsky M.J."/>
        </authorList>
    </citation>
    <scope>NUCLEOTIDE SEQUENCE [LARGE SCALE GENOMIC DNA]</scope>
    <source>
        <strain evidence="5 6">D7</strain>
    </source>
</reference>
<dbReference type="SUPFAM" id="SSF49464">
    <property type="entry name" value="Carboxypeptidase regulatory domain-like"/>
    <property type="match status" value="1"/>
</dbReference>
<dbReference type="InterPro" id="IPR032675">
    <property type="entry name" value="LRR_dom_sf"/>
</dbReference>
<keyword evidence="2" id="KW-0677">Repeat</keyword>
<dbReference type="SUPFAM" id="SSF103647">
    <property type="entry name" value="TSP type-3 repeat"/>
    <property type="match status" value="1"/>
</dbReference>
<evidence type="ECO:0000313" key="5">
    <source>
        <dbReference type="EMBL" id="AMJ99780.1"/>
    </source>
</evidence>
<dbReference type="SUPFAM" id="SSF49478">
    <property type="entry name" value="Cna protein B-type domain"/>
    <property type="match status" value="1"/>
</dbReference>
<protein>
    <submittedName>
        <fullName evidence="5">Uncharacterized protein</fullName>
    </submittedName>
</protein>
<dbReference type="InterPro" id="IPR025875">
    <property type="entry name" value="Leu-rich_rpt_4"/>
</dbReference>
<keyword evidence="4" id="KW-0732">Signal</keyword>
<gene>
    <name evidence="5" type="ORF">AVL55_17435</name>
</gene>
<evidence type="ECO:0000256" key="1">
    <source>
        <dbReference type="ARBA" id="ARBA00022614"/>
    </source>
</evidence>
<dbReference type="InterPro" id="IPR028974">
    <property type="entry name" value="TSP_type-3_rpt"/>
</dbReference>
<feature type="region of interest" description="Disordered" evidence="3">
    <location>
        <begin position="1121"/>
        <end position="1146"/>
    </location>
</feature>